<gene>
    <name evidence="1" type="ORF">F4821DRAFT_175494</name>
</gene>
<dbReference type="EMBL" id="MU394285">
    <property type="protein sequence ID" value="KAI6091988.1"/>
    <property type="molecule type" value="Genomic_DNA"/>
</dbReference>
<sequence>MAYSRIANASVLGSLAKDISLPEDAQDTISSVSWSPVADHLAAASWDGKVRIYDVNAGSGAARGAALLAADGPLLDCDWAEDGTLVVAGGADAKAHILHVATSQTATLGPHAKPVRCVRFVKVPGSGGAPIVATGSWDRTVKYWDLRQRDAVATVTCCERVYAMDAAATLLVVGTAAQHLHLIDLRNPSVFLRSADTPFKSQTRAVAAFPDGAGWGIASIEGRCGINVLDEATASDNNFTFRCHRTPPPDSSSTTTIKKQPKTTQIWAVNVIQFHPARPTVFVTAGSDGTYHFWDRIAHSRLKSYPAVGAPITAAAFSRDGAWLAYASGYDWHAGAAANTPSTHTKLALHPVTVEESTPKKG</sequence>
<proteinExistence type="predicted"/>
<protein>
    <submittedName>
        <fullName evidence="1">WD40-repeat-containing domain protein</fullName>
    </submittedName>
</protein>
<name>A0ACC0DHA9_9PEZI</name>
<organism evidence="1 2">
    <name type="scientific">Hypoxylon rubiginosum</name>
    <dbReference type="NCBI Taxonomy" id="110542"/>
    <lineage>
        <taxon>Eukaryota</taxon>
        <taxon>Fungi</taxon>
        <taxon>Dikarya</taxon>
        <taxon>Ascomycota</taxon>
        <taxon>Pezizomycotina</taxon>
        <taxon>Sordariomycetes</taxon>
        <taxon>Xylariomycetidae</taxon>
        <taxon>Xylariales</taxon>
        <taxon>Hypoxylaceae</taxon>
        <taxon>Hypoxylon</taxon>
    </lineage>
</organism>
<reference evidence="1 2" key="1">
    <citation type="journal article" date="2022" name="New Phytol.">
        <title>Ecological generalism drives hyperdiversity of secondary metabolite gene clusters in xylarialean endophytes.</title>
        <authorList>
            <person name="Franco M.E.E."/>
            <person name="Wisecaver J.H."/>
            <person name="Arnold A.E."/>
            <person name="Ju Y.M."/>
            <person name="Slot J.C."/>
            <person name="Ahrendt S."/>
            <person name="Moore L.P."/>
            <person name="Eastman K.E."/>
            <person name="Scott K."/>
            <person name="Konkel Z."/>
            <person name="Mondo S.J."/>
            <person name="Kuo A."/>
            <person name="Hayes R.D."/>
            <person name="Haridas S."/>
            <person name="Andreopoulos B."/>
            <person name="Riley R."/>
            <person name="LaButti K."/>
            <person name="Pangilinan J."/>
            <person name="Lipzen A."/>
            <person name="Amirebrahimi M."/>
            <person name="Yan J."/>
            <person name="Adam C."/>
            <person name="Keymanesh K."/>
            <person name="Ng V."/>
            <person name="Louie K."/>
            <person name="Northen T."/>
            <person name="Drula E."/>
            <person name="Henrissat B."/>
            <person name="Hsieh H.M."/>
            <person name="Youens-Clark K."/>
            <person name="Lutzoni F."/>
            <person name="Miadlikowska J."/>
            <person name="Eastwood D.C."/>
            <person name="Hamelin R.C."/>
            <person name="Grigoriev I.V."/>
            <person name="U'Ren J.M."/>
        </authorList>
    </citation>
    <scope>NUCLEOTIDE SEQUENCE [LARGE SCALE GENOMIC DNA]</scope>
    <source>
        <strain evidence="1 2">ER1909</strain>
    </source>
</reference>
<evidence type="ECO:0000313" key="1">
    <source>
        <dbReference type="EMBL" id="KAI6091988.1"/>
    </source>
</evidence>
<comment type="caution">
    <text evidence="1">The sequence shown here is derived from an EMBL/GenBank/DDBJ whole genome shotgun (WGS) entry which is preliminary data.</text>
</comment>
<dbReference type="Proteomes" id="UP001497680">
    <property type="component" value="Unassembled WGS sequence"/>
</dbReference>
<accession>A0ACC0DHA9</accession>
<evidence type="ECO:0000313" key="2">
    <source>
        <dbReference type="Proteomes" id="UP001497680"/>
    </source>
</evidence>
<keyword evidence="2" id="KW-1185">Reference proteome</keyword>